<dbReference type="InterPro" id="IPR003838">
    <property type="entry name" value="ABC3_permease_C"/>
</dbReference>
<dbReference type="InterPro" id="IPR025857">
    <property type="entry name" value="MacB_PCD"/>
</dbReference>
<feature type="domain" description="ABC3 transporter permease C-terminal" evidence="7">
    <location>
        <begin position="296"/>
        <end position="411"/>
    </location>
</feature>
<feature type="transmembrane region" description="Helical" evidence="6">
    <location>
        <begin position="777"/>
        <end position="797"/>
    </location>
</feature>
<comment type="subcellular location">
    <subcellularLocation>
        <location evidence="1">Cell membrane</location>
        <topology evidence="1">Multi-pass membrane protein</topology>
    </subcellularLocation>
</comment>
<evidence type="ECO:0000256" key="2">
    <source>
        <dbReference type="ARBA" id="ARBA00022475"/>
    </source>
</evidence>
<evidence type="ECO:0000313" key="10">
    <source>
        <dbReference type="Proteomes" id="UP000664628"/>
    </source>
</evidence>
<gene>
    <name evidence="9" type="ORF">J2I46_06640</name>
</gene>
<sequence length="816" mass="89376">MFRHYFIISFRSLRKNQVFTLINIVGLGLGIAAFGLIWEYIAFERSVNQFHQKLPNLYRVLLEDKSGETGEFGPSALAPEAQAAFPEIDAFCRLVTGAAQAIVSVPQANGGAKTFRETNAALADGSFFSMFTFPLVSGNPASLKQPNTVFLSASTARRYFDDQAAVGKPITVNGQFGQQLYTVGGVYADMPENSDVRFDLLYSLETLANPANLNGNGWASLASYNSNFLQASLLLRPGTDADALARKLTTFYRAKKPDETNTTVRLQAAKYSHLGQSLDDPFITVGSLAFVYLLSALALLIVLIAWLNYVNLSTATALTRAKELGVRKVVGATQSQLVGQLLGESVLINALGFMLGLLLISLIQPVFNQFVGKQLSIGTLLVGRPGELGLWFWGLLTLLVGSLVSGCYVAYALTRVRSVDMMRGGVGSHGRATWLRQSLVVVQFGIALVLIVATVVMFQQVQFLRNRPLGLTMDRLLAIKSPEVGKQQTDFASRRAAFVQQVAQRSYVQEKCYTGSVPGNFYNFSSTGITRQNPTPEEQKRTYNMIFADDEFIPTFGIRLLAGQNFTQAQTEVAYEKGGALILNERAALDMGFSSAKEAIGKVVLWGSTFNVVGVVSNYRHQSPKQSVEPVIIIPRAYNGYLTIRLAPGNVSEQLADLSHLYKASYPGNPFDYFFVEQKYNEQYQTEQRYGQLFSAASALAIFIACLGLFGLAAFTAQRRTKEIGVRKVLGASVVSIVALLSGDFLKLVGAAFVLAVPLAWWAMDYWLRDFAEKTPLHWWLFAGAGTFVSLIALLTVSFQSVRAALADPVTSLRSE</sequence>
<evidence type="ECO:0000256" key="1">
    <source>
        <dbReference type="ARBA" id="ARBA00004651"/>
    </source>
</evidence>
<comment type="caution">
    <text evidence="9">The sequence shown here is derived from an EMBL/GenBank/DDBJ whole genome shotgun (WGS) entry which is preliminary data.</text>
</comment>
<dbReference type="InterPro" id="IPR050250">
    <property type="entry name" value="Macrolide_Exporter_MacB"/>
</dbReference>
<feature type="transmembrane region" description="Helical" evidence="6">
    <location>
        <begin position="390"/>
        <end position="413"/>
    </location>
</feature>
<dbReference type="RefSeq" id="WP_207328237.1">
    <property type="nucleotide sequence ID" value="NZ_JAFMYW010000002.1"/>
</dbReference>
<feature type="transmembrane region" description="Helical" evidence="6">
    <location>
        <begin position="289"/>
        <end position="310"/>
    </location>
</feature>
<feature type="transmembrane region" description="Helical" evidence="6">
    <location>
        <begin position="729"/>
        <end position="757"/>
    </location>
</feature>
<evidence type="ECO:0000256" key="6">
    <source>
        <dbReference type="SAM" id="Phobius"/>
    </source>
</evidence>
<feature type="transmembrane region" description="Helical" evidence="6">
    <location>
        <begin position="693"/>
        <end position="717"/>
    </location>
</feature>
<dbReference type="EMBL" id="JAFMYW010000002">
    <property type="protein sequence ID" value="MBO0948250.1"/>
    <property type="molecule type" value="Genomic_DNA"/>
</dbReference>
<feature type="transmembrane region" description="Helical" evidence="6">
    <location>
        <begin position="346"/>
        <end position="367"/>
    </location>
</feature>
<reference evidence="9 10" key="1">
    <citation type="submission" date="2021-03" db="EMBL/GenBank/DDBJ databases">
        <title>Fibrella sp. HMF5405 genome sequencing and assembly.</title>
        <authorList>
            <person name="Kang H."/>
            <person name="Kim H."/>
            <person name="Bae S."/>
            <person name="Joh K."/>
        </authorList>
    </citation>
    <scope>NUCLEOTIDE SEQUENCE [LARGE SCALE GENOMIC DNA]</scope>
    <source>
        <strain evidence="9 10">HMF5405</strain>
    </source>
</reference>
<name>A0ABS3JE20_9BACT</name>
<keyword evidence="4 6" id="KW-1133">Transmembrane helix</keyword>
<protein>
    <submittedName>
        <fullName evidence="9">ABC transporter permease</fullName>
    </submittedName>
</protein>
<dbReference type="Proteomes" id="UP000664628">
    <property type="component" value="Unassembled WGS sequence"/>
</dbReference>
<evidence type="ECO:0000259" key="8">
    <source>
        <dbReference type="Pfam" id="PF12704"/>
    </source>
</evidence>
<evidence type="ECO:0000259" key="7">
    <source>
        <dbReference type="Pfam" id="PF02687"/>
    </source>
</evidence>
<feature type="transmembrane region" description="Helical" evidence="6">
    <location>
        <begin position="434"/>
        <end position="458"/>
    </location>
</feature>
<accession>A0ABS3JE20</accession>
<keyword evidence="3 6" id="KW-0812">Transmembrane</keyword>
<evidence type="ECO:0000256" key="3">
    <source>
        <dbReference type="ARBA" id="ARBA00022692"/>
    </source>
</evidence>
<evidence type="ECO:0000256" key="4">
    <source>
        <dbReference type="ARBA" id="ARBA00022989"/>
    </source>
</evidence>
<keyword evidence="2" id="KW-1003">Cell membrane</keyword>
<feature type="domain" description="MacB-like periplasmic core" evidence="8">
    <location>
        <begin position="446"/>
        <end position="656"/>
    </location>
</feature>
<dbReference type="PANTHER" id="PTHR30572:SF18">
    <property type="entry name" value="ABC-TYPE MACROLIDE FAMILY EXPORT SYSTEM PERMEASE COMPONENT 2"/>
    <property type="match status" value="1"/>
</dbReference>
<feature type="domain" description="MacB-like periplasmic core" evidence="8">
    <location>
        <begin position="20"/>
        <end position="250"/>
    </location>
</feature>
<dbReference type="PANTHER" id="PTHR30572">
    <property type="entry name" value="MEMBRANE COMPONENT OF TRANSPORTER-RELATED"/>
    <property type="match status" value="1"/>
</dbReference>
<organism evidence="9 10">
    <name type="scientific">Fibrella forsythiae</name>
    <dbReference type="NCBI Taxonomy" id="2817061"/>
    <lineage>
        <taxon>Bacteria</taxon>
        <taxon>Pseudomonadati</taxon>
        <taxon>Bacteroidota</taxon>
        <taxon>Cytophagia</taxon>
        <taxon>Cytophagales</taxon>
        <taxon>Spirosomataceae</taxon>
        <taxon>Fibrella</taxon>
    </lineage>
</organism>
<dbReference type="Pfam" id="PF02687">
    <property type="entry name" value="FtsX"/>
    <property type="match status" value="2"/>
</dbReference>
<proteinExistence type="predicted"/>
<evidence type="ECO:0000313" key="9">
    <source>
        <dbReference type="EMBL" id="MBO0948250.1"/>
    </source>
</evidence>
<keyword evidence="10" id="KW-1185">Reference proteome</keyword>
<feature type="domain" description="ABC3 transporter permease C-terminal" evidence="7">
    <location>
        <begin position="696"/>
        <end position="804"/>
    </location>
</feature>
<evidence type="ECO:0000256" key="5">
    <source>
        <dbReference type="ARBA" id="ARBA00023136"/>
    </source>
</evidence>
<dbReference type="Pfam" id="PF12704">
    <property type="entry name" value="MacB_PCD"/>
    <property type="match status" value="2"/>
</dbReference>
<feature type="transmembrane region" description="Helical" evidence="6">
    <location>
        <begin position="21"/>
        <end position="43"/>
    </location>
</feature>
<keyword evidence="5 6" id="KW-0472">Membrane</keyword>